<dbReference type="RefSeq" id="YP_002049192.1">
    <property type="nucleotide sequence ID" value="NC_011087.1"/>
</dbReference>
<feature type="domain" description="ACT" evidence="8">
    <location>
        <begin position="199"/>
        <end position="281"/>
    </location>
</feature>
<dbReference type="InterPro" id="IPR008242">
    <property type="entry name" value="Chor_mutase/pphenate_deHydtase"/>
</dbReference>
<dbReference type="SUPFAM" id="SSF55021">
    <property type="entry name" value="ACT-like"/>
    <property type="match status" value="1"/>
</dbReference>
<dbReference type="InterPro" id="IPR002912">
    <property type="entry name" value="ACT_dom"/>
</dbReference>
<feature type="domain" description="Prephenate dehydratase" evidence="7">
    <location>
        <begin position="4"/>
        <end position="187"/>
    </location>
</feature>
<reference evidence="9" key="1">
    <citation type="submission" date="2007-08" db="EMBL/GenBank/DDBJ databases">
        <authorList>
            <person name="Gloeckner G."/>
            <person name="Nowack E."/>
            <person name="Melkonian M."/>
        </authorList>
    </citation>
    <scope>NUCLEOTIDE SEQUENCE</scope>
</reference>
<dbReference type="PIRSF" id="PIRSF001500">
    <property type="entry name" value="Chor_mut_pdt_Ppr"/>
    <property type="match status" value="1"/>
</dbReference>
<dbReference type="GO" id="GO:0009094">
    <property type="term" value="P:L-phenylalanine biosynthetic process"/>
    <property type="evidence" value="ECO:0007669"/>
    <property type="project" value="UniProtKB-UniPathway"/>
</dbReference>
<geneLocation type="organellar chromatophore" evidence="9"/>
<evidence type="ECO:0000256" key="2">
    <source>
        <dbReference type="ARBA" id="ARBA00013147"/>
    </source>
</evidence>
<sequence>MATRIAFLGPVGTYGEQAAQRLTFVDKIPNRKKNIELVPQKTIRTVIQTLLDESCSGGIVPVENSVEGGVTGSLDALWQNPALSIKKSLTLPVRHALLSDGSLSSISEILSHPQALAQCSDWLSCHLPNALQLSTNSTAEAARMAIGSSFRAAIASKKIGYELKLKQLAYPINDISGNCTRFFLLEKGQRSWSEPFGSMAFSLRDNSPGALLKALSCFAFHRINMTRIESRPSRREMGEYIFFLDLDFYNTKKLALRQVVEDLLPLCKHLIMFGTYQNIDLC</sequence>
<dbReference type="EC" id="4.2.1.51" evidence="2"/>
<dbReference type="Gene3D" id="3.40.190.10">
    <property type="entry name" value="Periplasmic binding protein-like II"/>
    <property type="match status" value="2"/>
</dbReference>
<evidence type="ECO:0000256" key="3">
    <source>
        <dbReference type="ARBA" id="ARBA00022605"/>
    </source>
</evidence>
<reference evidence="9" key="2">
    <citation type="journal article" date="2008" name="Curr. Biol.">
        <title>Chromatophore genome sequence of Paulinella sheds light on acquisition of photosynthesis by eukaryotes.</title>
        <authorList>
            <person name="Nowack E.C.M."/>
            <person name="Melkonian M."/>
            <person name="Gloeckner G."/>
        </authorList>
    </citation>
    <scope>NUCLEOTIDE SEQUENCE [LARGE SCALE GENOMIC DNA]</scope>
</reference>
<dbReference type="PANTHER" id="PTHR21022">
    <property type="entry name" value="PREPHENATE DEHYDRATASE P PROTEIN"/>
    <property type="match status" value="1"/>
</dbReference>
<dbReference type="UniPathway" id="UPA00121">
    <property type="reaction ID" value="UER00345"/>
</dbReference>
<evidence type="ECO:0000259" key="7">
    <source>
        <dbReference type="PROSITE" id="PS51171"/>
    </source>
</evidence>
<evidence type="ECO:0000256" key="6">
    <source>
        <dbReference type="ARBA" id="ARBA00023239"/>
    </source>
</evidence>
<dbReference type="InterPro" id="IPR001086">
    <property type="entry name" value="Preph_deHydtase"/>
</dbReference>
<dbReference type="InterPro" id="IPR045865">
    <property type="entry name" value="ACT-like_dom_sf"/>
</dbReference>
<accession>B1X4W3</accession>
<evidence type="ECO:0000256" key="5">
    <source>
        <dbReference type="ARBA" id="ARBA00023222"/>
    </source>
</evidence>
<organism evidence="9">
    <name type="scientific">Paulinella chromatophora</name>
    <dbReference type="NCBI Taxonomy" id="39717"/>
    <lineage>
        <taxon>Eukaryota</taxon>
        <taxon>Sar</taxon>
        <taxon>Rhizaria</taxon>
        <taxon>Cercozoa</taxon>
        <taxon>Imbricatea</taxon>
        <taxon>Silicofilosea</taxon>
        <taxon>Euglyphida</taxon>
        <taxon>Paulinellidae</taxon>
        <taxon>Paulinella</taxon>
    </lineage>
</organism>
<dbReference type="InterPro" id="IPR018528">
    <property type="entry name" value="Preph_deHydtase_CS"/>
</dbReference>
<dbReference type="NCBIfam" id="NF008865">
    <property type="entry name" value="PRK11898.1"/>
    <property type="match status" value="1"/>
</dbReference>
<dbReference type="Pfam" id="PF00800">
    <property type="entry name" value="PDT"/>
    <property type="match status" value="1"/>
</dbReference>
<dbReference type="EMBL" id="CP000815">
    <property type="protein sequence ID" value="ACB42982.1"/>
    <property type="molecule type" value="Genomic_DNA"/>
</dbReference>
<evidence type="ECO:0000313" key="9">
    <source>
        <dbReference type="EMBL" id="ACB42982.1"/>
    </source>
</evidence>
<dbReference type="CDD" id="cd13630">
    <property type="entry name" value="PBP2_PDT_1"/>
    <property type="match status" value="1"/>
</dbReference>
<dbReference type="PROSITE" id="PS00858">
    <property type="entry name" value="PREPHENATE_DEHYDR_2"/>
    <property type="match status" value="1"/>
</dbReference>
<evidence type="ECO:0000259" key="8">
    <source>
        <dbReference type="PROSITE" id="PS51671"/>
    </source>
</evidence>
<dbReference type="GeneID" id="6481901"/>
<dbReference type="PROSITE" id="PS51171">
    <property type="entry name" value="PREPHENATE_DEHYDR_3"/>
    <property type="match status" value="1"/>
</dbReference>
<keyword evidence="5" id="KW-0584">Phenylalanine biosynthesis</keyword>
<comment type="pathway">
    <text evidence="1">Amino-acid biosynthesis; L-phenylalanine biosynthesis; phenylpyruvate from prephenate: step 1/1.</text>
</comment>
<dbReference type="PROSITE" id="PS51671">
    <property type="entry name" value="ACT"/>
    <property type="match status" value="1"/>
</dbReference>
<dbReference type="PANTHER" id="PTHR21022:SF19">
    <property type="entry name" value="PREPHENATE DEHYDRATASE-RELATED"/>
    <property type="match status" value="1"/>
</dbReference>
<keyword evidence="3" id="KW-0028">Amino-acid biosynthesis</keyword>
<dbReference type="Gene3D" id="3.30.70.260">
    <property type="match status" value="1"/>
</dbReference>
<dbReference type="CDD" id="cd04905">
    <property type="entry name" value="ACT_CM-PDT"/>
    <property type="match status" value="1"/>
</dbReference>
<keyword evidence="6" id="KW-0456">Lyase</keyword>
<dbReference type="SUPFAM" id="SSF53850">
    <property type="entry name" value="Periplasmic binding protein-like II"/>
    <property type="match status" value="1"/>
</dbReference>
<dbReference type="GO" id="GO:0004664">
    <property type="term" value="F:prephenate dehydratase activity"/>
    <property type="evidence" value="ECO:0007669"/>
    <property type="project" value="UniProtKB-EC"/>
</dbReference>
<name>B1X4W3_PAUCH</name>
<protein>
    <recommendedName>
        <fullName evidence="2">prephenate dehydratase</fullName>
        <ecNumber evidence="2">4.2.1.51</ecNumber>
    </recommendedName>
</protein>
<gene>
    <name evidence="9" type="primary">pheA</name>
    <name evidence="9" type="ordered locus">PCC_0551</name>
</gene>
<keyword evidence="9" id="KW-0934">Plastid</keyword>
<keyword evidence="4" id="KW-0057">Aromatic amino acid biosynthesis</keyword>
<proteinExistence type="predicted"/>
<evidence type="ECO:0000256" key="4">
    <source>
        <dbReference type="ARBA" id="ARBA00023141"/>
    </source>
</evidence>
<dbReference type="GO" id="GO:0005737">
    <property type="term" value="C:cytoplasm"/>
    <property type="evidence" value="ECO:0007669"/>
    <property type="project" value="TreeGrafter"/>
</dbReference>
<dbReference type="AlphaFoldDB" id="B1X4W3"/>
<evidence type="ECO:0000256" key="1">
    <source>
        <dbReference type="ARBA" id="ARBA00004741"/>
    </source>
</evidence>